<evidence type="ECO:0000313" key="16">
    <source>
        <dbReference type="WBParaSite" id="Hba_14275"/>
    </source>
</evidence>
<evidence type="ECO:0000256" key="1">
    <source>
        <dbReference type="ARBA" id="ARBA00001436"/>
    </source>
</evidence>
<organism evidence="15 16">
    <name type="scientific">Heterorhabditis bacteriophora</name>
    <name type="common">Entomopathogenic nematode worm</name>
    <dbReference type="NCBI Taxonomy" id="37862"/>
    <lineage>
        <taxon>Eukaryota</taxon>
        <taxon>Metazoa</taxon>
        <taxon>Ecdysozoa</taxon>
        <taxon>Nematoda</taxon>
        <taxon>Chromadorea</taxon>
        <taxon>Rhabditida</taxon>
        <taxon>Rhabditina</taxon>
        <taxon>Rhabditomorpha</taxon>
        <taxon>Strongyloidea</taxon>
        <taxon>Heterorhabditidae</taxon>
        <taxon>Heterorhabditis</taxon>
    </lineage>
</organism>
<keyword evidence="5 13" id="KW-1133">Transmembrane helix</keyword>
<feature type="domain" description="Guanylate cyclase" evidence="14">
    <location>
        <begin position="523"/>
        <end position="662"/>
    </location>
</feature>
<dbReference type="CDD" id="cd07302">
    <property type="entry name" value="CHD"/>
    <property type="match status" value="1"/>
</dbReference>
<evidence type="ECO:0000256" key="9">
    <source>
        <dbReference type="ARBA" id="ARBA00023239"/>
    </source>
</evidence>
<comment type="subcellular location">
    <subcellularLocation>
        <location evidence="2">Membrane</location>
        <topology evidence="2">Single-pass type I membrane protein</topology>
    </subcellularLocation>
</comment>
<feature type="compositionally biased region" description="Polar residues" evidence="12">
    <location>
        <begin position="836"/>
        <end position="852"/>
    </location>
</feature>
<comment type="catalytic activity">
    <reaction evidence="1">
        <text>GTP = 3',5'-cyclic GMP + diphosphate</text>
        <dbReference type="Rhea" id="RHEA:13665"/>
        <dbReference type="ChEBI" id="CHEBI:33019"/>
        <dbReference type="ChEBI" id="CHEBI:37565"/>
        <dbReference type="ChEBI" id="CHEBI:57746"/>
        <dbReference type="EC" id="4.6.1.2"/>
    </reaction>
</comment>
<keyword evidence="9 10" id="KW-0456">Lyase</keyword>
<keyword evidence="7" id="KW-0675">Receptor</keyword>
<feature type="region of interest" description="Disordered" evidence="12">
    <location>
        <begin position="895"/>
        <end position="946"/>
    </location>
</feature>
<accession>A0A1I7XA08</accession>
<proteinExistence type="inferred from homology"/>
<name>A0A1I7XA08_HETBA</name>
<dbReference type="InterPro" id="IPR001054">
    <property type="entry name" value="A/G_cyclase"/>
</dbReference>
<evidence type="ECO:0000256" key="8">
    <source>
        <dbReference type="ARBA" id="ARBA00023180"/>
    </source>
</evidence>
<dbReference type="InterPro" id="IPR011009">
    <property type="entry name" value="Kinase-like_dom_sf"/>
</dbReference>
<dbReference type="PANTHER" id="PTHR11920:SF501">
    <property type="entry name" value="GUANYLATE CYCLASE 32E"/>
    <property type="match status" value="1"/>
</dbReference>
<dbReference type="FunFam" id="3.30.70.1230:FF:000030">
    <property type="entry name" value="Si:ch211-215j19.12"/>
    <property type="match status" value="1"/>
</dbReference>
<dbReference type="Gene3D" id="3.30.70.1230">
    <property type="entry name" value="Nucleotide cyclase"/>
    <property type="match status" value="1"/>
</dbReference>
<dbReference type="Gene3D" id="1.10.510.10">
    <property type="entry name" value="Transferase(Phosphotransferase) domain 1"/>
    <property type="match status" value="1"/>
</dbReference>
<evidence type="ECO:0000256" key="7">
    <source>
        <dbReference type="ARBA" id="ARBA00023170"/>
    </source>
</evidence>
<evidence type="ECO:0000256" key="10">
    <source>
        <dbReference type="RuleBase" id="RU000405"/>
    </source>
</evidence>
<feature type="transmembrane region" description="Helical" evidence="13">
    <location>
        <begin position="227"/>
        <end position="247"/>
    </location>
</feature>
<dbReference type="GO" id="GO:0000166">
    <property type="term" value="F:nucleotide binding"/>
    <property type="evidence" value="ECO:0007669"/>
    <property type="project" value="UniProtKB-KW"/>
</dbReference>
<dbReference type="Pfam" id="PF01094">
    <property type="entry name" value="ANF_receptor"/>
    <property type="match status" value="1"/>
</dbReference>
<dbReference type="GO" id="GO:0007168">
    <property type="term" value="P:receptor guanylyl cyclase signaling pathway"/>
    <property type="evidence" value="ECO:0007669"/>
    <property type="project" value="TreeGrafter"/>
</dbReference>
<protein>
    <submittedName>
        <fullName evidence="16">Guanylate cyclase</fullName>
    </submittedName>
</protein>
<dbReference type="InterPro" id="IPR029787">
    <property type="entry name" value="Nucleotide_cyclase"/>
</dbReference>
<keyword evidence="3 13" id="KW-0812">Transmembrane</keyword>
<feature type="region of interest" description="Disordered" evidence="12">
    <location>
        <begin position="826"/>
        <end position="852"/>
    </location>
</feature>
<comment type="similarity">
    <text evidence="10">Belongs to the adenylyl cyclase class-4/guanylyl cyclase family.</text>
</comment>
<dbReference type="InterPro" id="IPR001828">
    <property type="entry name" value="ANF_lig-bd_rcpt"/>
</dbReference>
<dbReference type="SUPFAM" id="SSF56112">
    <property type="entry name" value="Protein kinase-like (PK-like)"/>
    <property type="match status" value="1"/>
</dbReference>
<keyword evidence="4" id="KW-0547">Nucleotide-binding</keyword>
<evidence type="ECO:0000256" key="3">
    <source>
        <dbReference type="ARBA" id="ARBA00022692"/>
    </source>
</evidence>
<dbReference type="Pfam" id="PF00211">
    <property type="entry name" value="Guanylate_cyc"/>
    <property type="match status" value="1"/>
</dbReference>
<feature type="coiled-coil region" evidence="11">
    <location>
        <begin position="460"/>
        <end position="498"/>
    </location>
</feature>
<evidence type="ECO:0000313" key="15">
    <source>
        <dbReference type="Proteomes" id="UP000095283"/>
    </source>
</evidence>
<feature type="compositionally biased region" description="Basic residues" evidence="12">
    <location>
        <begin position="996"/>
        <end position="1010"/>
    </location>
</feature>
<dbReference type="SMART" id="SM00044">
    <property type="entry name" value="CYCc"/>
    <property type="match status" value="1"/>
</dbReference>
<dbReference type="GO" id="GO:0001653">
    <property type="term" value="F:peptide receptor activity"/>
    <property type="evidence" value="ECO:0007669"/>
    <property type="project" value="TreeGrafter"/>
</dbReference>
<dbReference type="PROSITE" id="PS50125">
    <property type="entry name" value="GUANYLATE_CYCLASE_2"/>
    <property type="match status" value="1"/>
</dbReference>
<evidence type="ECO:0000256" key="13">
    <source>
        <dbReference type="SAM" id="Phobius"/>
    </source>
</evidence>
<dbReference type="Gene3D" id="3.40.50.2300">
    <property type="match status" value="1"/>
</dbReference>
<feature type="compositionally biased region" description="Polar residues" evidence="12">
    <location>
        <begin position="980"/>
        <end position="994"/>
    </location>
</feature>
<keyword evidence="11" id="KW-0175">Coiled coil</keyword>
<dbReference type="InterPro" id="IPR028082">
    <property type="entry name" value="Peripla_BP_I"/>
</dbReference>
<dbReference type="PANTHER" id="PTHR11920">
    <property type="entry name" value="GUANYLYL CYCLASE"/>
    <property type="match status" value="1"/>
</dbReference>
<dbReference type="PROSITE" id="PS00452">
    <property type="entry name" value="GUANYLATE_CYCLASE_1"/>
    <property type="match status" value="1"/>
</dbReference>
<dbReference type="AlphaFoldDB" id="A0A1I7XA08"/>
<evidence type="ECO:0000259" key="14">
    <source>
        <dbReference type="PROSITE" id="PS50125"/>
    </source>
</evidence>
<sequence length="1121" mass="128143">MGQMGLMDSQEYLLIYLDTDYNWLNVYYAMNNHFVRNTMIDLSSSWDLGNSSDKQVVEYSRSALAIIPTPVNRFACYLYDAVYLYARALHELLEESSERDRYDATRDGAAIIKRIIGRKYTSMQGFDMRINEHGDAKGNYTLLSWQEVAPVMDKRDPKYYPLDRALDISAVFVEDGNKRLPRLDQLFDFLSRFNKAIMWLSGPPKDQPDCGFHGELCNDETGYTSPIILSIFVMVLAGSVLVGGFAYRSRKFEKELAMIWKIEAREVQRIIQGHGSATSLMMMEGGNDVRDHTWYAETDGEKKSSGMRGLAYYKGTLVVLKELIYIRKPRELTRQAKIEMRVMRQLTHPNINSFMDFGHHEIREGRQWENEEAKWMSMMWTAPELLRESEMKHAIKDTVMKVASGSCLRPSLANIECQDYIMDTLRVCWSEYPDSRPDFKNGIKQRLKPMFAGIYKRNIMDHMMVMMEKYQNQLEDLVDERTAELKEEQKRSENLLQRMLPRSVAKQLLDGQDVVPESFPSVTIYFSDIVGFTRISGESTPMQVLSVYSLFVVAFLNKLYTKFDRIIQKYDVYKVETIGDAYMVVSGVPIFKETQFHAKEIALMALRLLRAVRNFKIPHRPHEQLMLRIGIHTGSCVAGVVGKTMPRYCLFGDTVNTASRMESNGELQLPFLLITWKIRSGILLTKFLMTLGKGQMTTYWLLEQQDYEFSDDEEGDVDNSLLAPEIFPRNSTFRTMRGSNFGGWGEGESLRYLLKNNYSIFNCMHNQYEVYVGLNRDSTLSLAQKEMSFMKRIIGSVRSSAQDTQTAFYSAVNGGVVSMGNSYKELPSVDEEDRQAPQTQSSTRYSRRQPFSSSARNCFQHLSRSSYISENEIALRKRSTSLPDGDVLNLDTILHGPANSTAPVSSYCSPLTRRNTGESSSSRTVHSSSPTPSQYPSYRDLTERPTAARKRGMTLTVWPSRKRSLSVGDNIQYSGSTFEDVSKASGVNNPSINCSKSRRQTSRKKRFKSKERKSILSLQISLLSDPFPLNRLRDASPFNRKSFWNSGERRSRGESLNRLWRRITNDMGSEYTDLSNSTDGGCELMNNGKVVNENINPNSSPTENKDGLTDPLIPIHSPLMV</sequence>
<dbReference type="SUPFAM" id="SSF55073">
    <property type="entry name" value="Nucleotide cyclase"/>
    <property type="match status" value="1"/>
</dbReference>
<evidence type="ECO:0000256" key="2">
    <source>
        <dbReference type="ARBA" id="ARBA00004479"/>
    </source>
</evidence>
<evidence type="ECO:0000256" key="12">
    <source>
        <dbReference type="SAM" id="MobiDB-lite"/>
    </source>
</evidence>
<feature type="region of interest" description="Disordered" evidence="12">
    <location>
        <begin position="1096"/>
        <end position="1121"/>
    </location>
</feature>
<dbReference type="GO" id="GO:0004383">
    <property type="term" value="F:guanylate cyclase activity"/>
    <property type="evidence" value="ECO:0007669"/>
    <property type="project" value="UniProtKB-EC"/>
</dbReference>
<feature type="compositionally biased region" description="Low complexity" evidence="12">
    <location>
        <begin position="919"/>
        <end position="938"/>
    </location>
</feature>
<keyword evidence="8" id="KW-0325">Glycoprotein</keyword>
<dbReference type="GO" id="GO:0035556">
    <property type="term" value="P:intracellular signal transduction"/>
    <property type="evidence" value="ECO:0007669"/>
    <property type="project" value="InterPro"/>
</dbReference>
<evidence type="ECO:0000256" key="6">
    <source>
        <dbReference type="ARBA" id="ARBA00023136"/>
    </source>
</evidence>
<evidence type="ECO:0000256" key="4">
    <source>
        <dbReference type="ARBA" id="ARBA00022741"/>
    </source>
</evidence>
<keyword evidence="6 13" id="KW-0472">Membrane</keyword>
<evidence type="ECO:0000256" key="5">
    <source>
        <dbReference type="ARBA" id="ARBA00022989"/>
    </source>
</evidence>
<reference evidence="16" key="1">
    <citation type="submission" date="2016-11" db="UniProtKB">
        <authorList>
            <consortium name="WormBaseParasite"/>
        </authorList>
    </citation>
    <scope>IDENTIFICATION</scope>
</reference>
<feature type="compositionally biased region" description="Polar residues" evidence="12">
    <location>
        <begin position="898"/>
        <end position="918"/>
    </location>
</feature>
<feature type="region of interest" description="Disordered" evidence="12">
    <location>
        <begin position="980"/>
        <end position="1010"/>
    </location>
</feature>
<dbReference type="InterPro" id="IPR050401">
    <property type="entry name" value="Cyclic_nucleotide_synthase"/>
</dbReference>
<dbReference type="WBParaSite" id="Hba_14275">
    <property type="protein sequence ID" value="Hba_14275"/>
    <property type="gene ID" value="Hba_14275"/>
</dbReference>
<dbReference type="SUPFAM" id="SSF53822">
    <property type="entry name" value="Periplasmic binding protein-like I"/>
    <property type="match status" value="1"/>
</dbReference>
<dbReference type="InterPro" id="IPR018297">
    <property type="entry name" value="A/G_cyclase_CS"/>
</dbReference>
<dbReference type="Proteomes" id="UP000095283">
    <property type="component" value="Unplaced"/>
</dbReference>
<keyword evidence="15" id="KW-1185">Reference proteome</keyword>
<evidence type="ECO:0000256" key="11">
    <source>
        <dbReference type="SAM" id="Coils"/>
    </source>
</evidence>
<dbReference type="GO" id="GO:0005886">
    <property type="term" value="C:plasma membrane"/>
    <property type="evidence" value="ECO:0007669"/>
    <property type="project" value="TreeGrafter"/>
</dbReference>
<dbReference type="GO" id="GO:0004016">
    <property type="term" value="F:adenylate cyclase activity"/>
    <property type="evidence" value="ECO:0007669"/>
    <property type="project" value="TreeGrafter"/>
</dbReference>